<dbReference type="PROSITE" id="PS00622">
    <property type="entry name" value="HTH_LUXR_1"/>
    <property type="match status" value="1"/>
</dbReference>
<feature type="domain" description="HTH luxR-type" evidence="4">
    <location>
        <begin position="1388"/>
        <end position="1453"/>
    </location>
</feature>
<dbReference type="SMART" id="SM00421">
    <property type="entry name" value="HTH_LUXR"/>
    <property type="match status" value="1"/>
</dbReference>
<dbReference type="Gene3D" id="1.10.510.10">
    <property type="entry name" value="Transferase(Phosphotransferase) domain 1"/>
    <property type="match status" value="1"/>
</dbReference>
<dbReference type="InterPro" id="IPR041664">
    <property type="entry name" value="AAA_16"/>
</dbReference>
<protein>
    <submittedName>
        <fullName evidence="5">ATPase/DNA-binding CsgD family transcriptional regulator</fullName>
    </submittedName>
</protein>
<dbReference type="SUPFAM" id="SSF56112">
    <property type="entry name" value="Protein kinase-like (PK-like)"/>
    <property type="match status" value="1"/>
</dbReference>
<evidence type="ECO:0000256" key="1">
    <source>
        <dbReference type="ARBA" id="ARBA00023015"/>
    </source>
</evidence>
<dbReference type="InterPro" id="IPR011009">
    <property type="entry name" value="Kinase-like_dom_sf"/>
</dbReference>
<name>A0ABT9W5F1_9BACI</name>
<keyword evidence="2" id="KW-0804">Transcription</keyword>
<dbReference type="InterPro" id="IPR029016">
    <property type="entry name" value="GAF-like_dom_sf"/>
</dbReference>
<dbReference type="InterPro" id="IPR053159">
    <property type="entry name" value="Hybrid_Histidine_Kinase"/>
</dbReference>
<dbReference type="Pfam" id="PF00196">
    <property type="entry name" value="GerE"/>
    <property type="match status" value="1"/>
</dbReference>
<dbReference type="Proteomes" id="UP001235840">
    <property type="component" value="Unassembled WGS sequence"/>
</dbReference>
<comment type="caution">
    <text evidence="5">The sequence shown here is derived from an EMBL/GenBank/DDBJ whole genome shotgun (WGS) entry which is preliminary data.</text>
</comment>
<dbReference type="PRINTS" id="PR00038">
    <property type="entry name" value="HTHLUXR"/>
</dbReference>
<accession>A0ABT9W5F1</accession>
<proteinExistence type="predicted"/>
<gene>
    <name evidence="5" type="ORF">J2S11_004264</name>
</gene>
<evidence type="ECO:0000313" key="5">
    <source>
        <dbReference type="EMBL" id="MDQ0168302.1"/>
    </source>
</evidence>
<dbReference type="PANTHER" id="PTHR43642">
    <property type="entry name" value="HYBRID SIGNAL TRANSDUCTION HISTIDINE KINASE G"/>
    <property type="match status" value="1"/>
</dbReference>
<evidence type="ECO:0000313" key="6">
    <source>
        <dbReference type="Proteomes" id="UP001235840"/>
    </source>
</evidence>
<keyword evidence="6" id="KW-1185">Reference proteome</keyword>
<dbReference type="PANTHER" id="PTHR43642:SF1">
    <property type="entry name" value="HYBRID SIGNAL TRANSDUCTION HISTIDINE KINASE G"/>
    <property type="match status" value="1"/>
</dbReference>
<dbReference type="SUPFAM" id="SSF55781">
    <property type="entry name" value="GAF domain-like"/>
    <property type="match status" value="1"/>
</dbReference>
<dbReference type="InterPro" id="IPR000792">
    <property type="entry name" value="Tscrpt_reg_LuxR_C"/>
</dbReference>
<dbReference type="PROSITE" id="PS50011">
    <property type="entry name" value="PROTEIN_KINASE_DOM"/>
    <property type="match status" value="1"/>
</dbReference>
<evidence type="ECO:0000256" key="2">
    <source>
        <dbReference type="ARBA" id="ARBA00023163"/>
    </source>
</evidence>
<feature type="domain" description="Protein kinase" evidence="3">
    <location>
        <begin position="1"/>
        <end position="173"/>
    </location>
</feature>
<dbReference type="SUPFAM" id="SSF46894">
    <property type="entry name" value="C-terminal effector domain of the bipartite response regulators"/>
    <property type="match status" value="1"/>
</dbReference>
<dbReference type="InterPro" id="IPR027417">
    <property type="entry name" value="P-loop_NTPase"/>
</dbReference>
<evidence type="ECO:0000259" key="3">
    <source>
        <dbReference type="PROSITE" id="PS50011"/>
    </source>
</evidence>
<dbReference type="RefSeq" id="WP_307397937.1">
    <property type="nucleotide sequence ID" value="NZ_BAAADK010000004.1"/>
</dbReference>
<dbReference type="EMBL" id="JAUSTY010000027">
    <property type="protein sequence ID" value="MDQ0168302.1"/>
    <property type="molecule type" value="Genomic_DNA"/>
</dbReference>
<dbReference type="Gene3D" id="3.40.50.300">
    <property type="entry name" value="P-loop containing nucleotide triphosphate hydrolases"/>
    <property type="match status" value="1"/>
</dbReference>
<reference evidence="5 6" key="1">
    <citation type="submission" date="2023-07" db="EMBL/GenBank/DDBJ databases">
        <title>Genomic Encyclopedia of Type Strains, Phase IV (KMG-IV): sequencing the most valuable type-strain genomes for metagenomic binning, comparative biology and taxonomic classification.</title>
        <authorList>
            <person name="Goeker M."/>
        </authorList>
    </citation>
    <scope>NUCLEOTIDE SEQUENCE [LARGE SCALE GENOMIC DNA]</scope>
    <source>
        <strain evidence="5 6">DSM 12751</strain>
    </source>
</reference>
<organism evidence="5 6">
    <name type="scientific">Caldalkalibacillus horti</name>
    <dbReference type="NCBI Taxonomy" id="77523"/>
    <lineage>
        <taxon>Bacteria</taxon>
        <taxon>Bacillati</taxon>
        <taxon>Bacillota</taxon>
        <taxon>Bacilli</taxon>
        <taxon>Bacillales</taxon>
        <taxon>Bacillaceae</taxon>
        <taxon>Caldalkalibacillus</taxon>
    </lineage>
</organism>
<dbReference type="PROSITE" id="PS50043">
    <property type="entry name" value="HTH_LUXR_2"/>
    <property type="match status" value="1"/>
</dbReference>
<dbReference type="InterPro" id="IPR036388">
    <property type="entry name" value="WH-like_DNA-bd_sf"/>
</dbReference>
<dbReference type="InterPro" id="IPR016032">
    <property type="entry name" value="Sig_transdc_resp-reg_C-effctor"/>
</dbReference>
<keyword evidence="1" id="KW-0805">Transcription regulation</keyword>
<evidence type="ECO:0000259" key="4">
    <source>
        <dbReference type="PROSITE" id="PS50043"/>
    </source>
</evidence>
<dbReference type="InterPro" id="IPR000719">
    <property type="entry name" value="Prot_kinase_dom"/>
</dbReference>
<dbReference type="SUPFAM" id="SSF52540">
    <property type="entry name" value="P-loop containing nucleoside triphosphate hydrolases"/>
    <property type="match status" value="1"/>
</dbReference>
<dbReference type="CDD" id="cd06170">
    <property type="entry name" value="LuxR_C_like"/>
    <property type="match status" value="1"/>
</dbReference>
<dbReference type="Gene3D" id="3.30.450.40">
    <property type="match status" value="1"/>
</dbReference>
<sequence length="1457" mass="165899">MISTDEKKLKDWLKGSPMELTTFIQLSITLTEMVHRMHQQTAFSGGLSPSNISIHPNAKQAKLMASVESDATYQSPEHTGRINRIPDRRSDLYTLGVLFYEMLSGEMPFAPKDEEDWAFVHISASPQPLCGINPEWKGPLQSIILKLLSKSPEDRYQSSYGLLCDLKQCDKMLKQNRTILPFEIGFSDKMSTFRIPETLYGRSTEMDQLKTGFEQAAAGSAVLRWVTGNSGIGKTTLIRSFQPFVAGRGGRFVDGACSAERKSMSFEPILQALRQWMEQIYSDSLLYLELVRKRFNTFSEQEKKIIMDFLPEAKLLLDNVPKEQPPLNTESQVRFGELLPSLIRCLSESKAPLVIFLDNLQWADTDMFSVLRTLLHEEEVPGLMIIGAYRTERSHGLDNGNNKEDNEQLPETPWSSTLETRSVEQVNLYALVYEDVRQYISDLMHEDTARIRLFARSVYHQTGGNPGTLRHLLESWRRESKLSFDDEKHRWSWDEEILRQFSDTEGSQLLIKASFDRLSEETMLLLAIAATIGPSFRLSLLAQVSGYTTNDVLRLLHAAELEGLIGREDDTEAGDKEESLYLFLHDQVQQLMYARYAERNTEWHLQIGKQLLQSYPKRVSEMLFEVVNQLNLGMEKMTREERQELAEYNFQAGSKALSIANFSQAREYYEVGLDIVSDQEIESGSVVYNLMRGLAQCKYMCRDIDSAKKLLLEVKRQDRKLNRADRVSLYIDLIQIHTFDEDDKAVQFGSEALAELGWTLPKRVSKVTLIKEVFQTQLALKRFRDSVYRILPNEDEDHIALSGIIHALLFSLLVQNKESLIVLYARFIRRGLKKGIDNYLASTIGVYELLLERGLPSLFESSPATNLENLQATFHSDAIVQNRLSSIIGISKQLENPAEASVHLEKSMRWGVESGHAIFANLAIMTYLITHTGDVNELANILAYFEGKPRQYADETTLRVVQVANAYRAALQDVTEQDSFVSIPTRTSKEQKQDNEDNYSCGYRLEVAYLSGRYQEALYWANLGRESELEFDWVRIRKQRLFEALTLAAMYPDISLDEQKRIRKKIHKQLRLMGKRKGFLAANTAAHLLLQAEWSKMTDDEPGAFRKYLSALKEARAEKYGLIEGIINERLAIYYQEIGSQTGAIVATMDASTAYTSWGATAKAKQLQTPLFNNQDTKLSQYERGSFNRSNDEKLYNSLPTGQNRLDKVPLSLGTGDELHQIIKWSSKEEDGNPLQSFLAATLRQVGASRGFIFRYQNESFHIDAEISHHLLGQAASAMYSESVMYHVLRTGEAAVLDDATQSYYKMKDPYIQQQGARSIICMPIVFPADESPYILYLENTYVSCVFTDSSVNILKLMINRMIYLKVLQHSSDRVTSESTQLLAETSDQKLIEPLTNREIEILQILAEGLSNKEIAESLGITEATVKTHVSNIYGKLGVKRRGQAIVRARELELLRK</sequence>
<dbReference type="Pfam" id="PF13191">
    <property type="entry name" value="AAA_16"/>
    <property type="match status" value="1"/>
</dbReference>
<dbReference type="Gene3D" id="1.10.10.10">
    <property type="entry name" value="Winged helix-like DNA-binding domain superfamily/Winged helix DNA-binding domain"/>
    <property type="match status" value="1"/>
</dbReference>